<keyword evidence="1" id="KW-1133">Transmembrane helix</keyword>
<evidence type="ECO:0000256" key="1">
    <source>
        <dbReference type="SAM" id="Phobius"/>
    </source>
</evidence>
<dbReference type="SUPFAM" id="SSF53187">
    <property type="entry name" value="Zn-dependent exopeptidases"/>
    <property type="match status" value="1"/>
</dbReference>
<dbReference type="Proteomes" id="UP000799438">
    <property type="component" value="Unassembled WGS sequence"/>
</dbReference>
<dbReference type="InterPro" id="IPR007246">
    <property type="entry name" value="Gaa1"/>
</dbReference>
<dbReference type="FunFam" id="3.40.630.10:FF:000121">
    <property type="entry name" value="GPI transamidase component (GAA1), putative"/>
    <property type="match status" value="1"/>
</dbReference>
<accession>A0A6A6BLT7</accession>
<protein>
    <submittedName>
        <fullName evidence="2">Uncharacterized protein</fullName>
    </submittedName>
</protein>
<dbReference type="AlphaFoldDB" id="A0A6A6BLT7"/>
<reference evidence="2" key="1">
    <citation type="journal article" date="2020" name="Stud. Mycol.">
        <title>101 Dothideomycetes genomes: a test case for predicting lifestyles and emergence of pathogens.</title>
        <authorList>
            <person name="Haridas S."/>
            <person name="Albert R."/>
            <person name="Binder M."/>
            <person name="Bloem J."/>
            <person name="Labutti K."/>
            <person name="Salamov A."/>
            <person name="Andreopoulos B."/>
            <person name="Baker S."/>
            <person name="Barry K."/>
            <person name="Bills G."/>
            <person name="Bluhm B."/>
            <person name="Cannon C."/>
            <person name="Castanera R."/>
            <person name="Culley D."/>
            <person name="Daum C."/>
            <person name="Ezra D."/>
            <person name="Gonzalez J."/>
            <person name="Henrissat B."/>
            <person name="Kuo A."/>
            <person name="Liang C."/>
            <person name="Lipzen A."/>
            <person name="Lutzoni F."/>
            <person name="Magnuson J."/>
            <person name="Mondo S."/>
            <person name="Nolan M."/>
            <person name="Ohm R."/>
            <person name="Pangilinan J."/>
            <person name="Park H.-J."/>
            <person name="Ramirez L."/>
            <person name="Alfaro M."/>
            <person name="Sun H."/>
            <person name="Tritt A."/>
            <person name="Yoshinaga Y."/>
            <person name="Zwiers L.-H."/>
            <person name="Turgeon B."/>
            <person name="Goodwin S."/>
            <person name="Spatafora J."/>
            <person name="Crous P."/>
            <person name="Grigoriev I."/>
        </authorList>
    </citation>
    <scope>NUCLEOTIDE SEQUENCE</scope>
    <source>
        <strain evidence="2">CBS 121167</strain>
    </source>
</reference>
<keyword evidence="1" id="KW-0812">Transmembrane</keyword>
<sequence>MGGERHDGHVVGARGFNLKDGEVYKRATPEADAETPRESGEAARDQQPALFSLSTLRMTLLTPAILGLRRDARILKLPPYLSALCIIVGVIWLLLLPLDEYSRQTYVSENALLPGQVHTYFGGSEHNIFRAYRHEVAQLVDKPIEERTQRLEEILRSSGLKVAHQKYSYETPGKRVANENVYAVLQGPRADATEAVVLVAAWDTTKDEVNHSGVALVLTLARYFKRWSLWSKDIIILIAGDSTAGSQAWVDAYHDAHNPASVEALSIKSGALQGAVAVEYPAGPWGHRFDKLHMIYDGVNGQLPNLDLFNTAVAIASGQMGIGCTLQRMWDHNDSYQERLQTMLRGMISQGLGHASGPHSAFIPYHVDAITLQTVGDGWHDEMSLGRTVESLFRSLNNLLEHLHQSFFFYLLMQANRFVSIGTYLPSAMLIAVNFTITSIALWVQSGRPSIPSVNPASTEQKDEKKQDMTIVKEGGMVAAVPSATLATVERAIFLPLAFVSGVHFLGLLPLYTFNHTSRDVRITLLPFSPSLPATTPTTPPHIASSGCTAPRRPIVAAH</sequence>
<evidence type="ECO:0000313" key="3">
    <source>
        <dbReference type="Proteomes" id="UP000799438"/>
    </source>
</evidence>
<dbReference type="Pfam" id="PF04114">
    <property type="entry name" value="Gaa1"/>
    <property type="match status" value="1"/>
</dbReference>
<keyword evidence="1" id="KW-0472">Membrane</keyword>
<dbReference type="GeneID" id="54292961"/>
<evidence type="ECO:0000313" key="2">
    <source>
        <dbReference type="EMBL" id="KAF2144648.1"/>
    </source>
</evidence>
<name>A0A6A6BLT7_9PEZI</name>
<gene>
    <name evidence="2" type="ORF">K452DRAFT_145032</name>
</gene>
<dbReference type="GO" id="GO:0016255">
    <property type="term" value="P:attachment of GPI anchor to protein"/>
    <property type="evidence" value="ECO:0007669"/>
    <property type="project" value="TreeGrafter"/>
</dbReference>
<dbReference type="GO" id="GO:0042765">
    <property type="term" value="C:GPI-anchor transamidase complex"/>
    <property type="evidence" value="ECO:0007669"/>
    <property type="project" value="InterPro"/>
</dbReference>
<dbReference type="RefSeq" id="XP_033400360.1">
    <property type="nucleotide sequence ID" value="XM_033535467.1"/>
</dbReference>
<feature type="transmembrane region" description="Helical" evidence="1">
    <location>
        <begin position="492"/>
        <end position="512"/>
    </location>
</feature>
<dbReference type="PANTHER" id="PTHR13304">
    <property type="entry name" value="GLYCOSYLPHOSPHATIDYLINOSITOL ANCHOR ATTACHMENT 1 PROTEIN"/>
    <property type="match status" value="1"/>
</dbReference>
<feature type="transmembrane region" description="Helical" evidence="1">
    <location>
        <begin position="424"/>
        <end position="444"/>
    </location>
</feature>
<organism evidence="2 3">
    <name type="scientific">Aplosporella prunicola CBS 121167</name>
    <dbReference type="NCBI Taxonomy" id="1176127"/>
    <lineage>
        <taxon>Eukaryota</taxon>
        <taxon>Fungi</taxon>
        <taxon>Dikarya</taxon>
        <taxon>Ascomycota</taxon>
        <taxon>Pezizomycotina</taxon>
        <taxon>Dothideomycetes</taxon>
        <taxon>Dothideomycetes incertae sedis</taxon>
        <taxon>Botryosphaeriales</taxon>
        <taxon>Aplosporellaceae</taxon>
        <taxon>Aplosporella</taxon>
    </lineage>
</organism>
<proteinExistence type="predicted"/>
<dbReference type="PANTHER" id="PTHR13304:SF0">
    <property type="entry name" value="GLYCOSYLPHOSPHATIDYLINOSITOL ANCHOR ATTACHMENT 1 PROTEIN"/>
    <property type="match status" value="1"/>
</dbReference>
<dbReference type="EMBL" id="ML995479">
    <property type="protein sequence ID" value="KAF2144648.1"/>
    <property type="molecule type" value="Genomic_DNA"/>
</dbReference>
<keyword evidence="3" id="KW-1185">Reference proteome</keyword>
<feature type="transmembrane region" description="Helical" evidence="1">
    <location>
        <begin position="80"/>
        <end position="98"/>
    </location>
</feature>
<dbReference type="Gene3D" id="3.40.630.10">
    <property type="entry name" value="Zn peptidases"/>
    <property type="match status" value="1"/>
</dbReference>
<dbReference type="OrthoDB" id="445301at2759"/>